<gene>
    <name evidence="3" type="ORF">EZI54_18695</name>
</gene>
<sequence>MASLCFPKQLAGGGSAMRIPTNGLALALSLGLFSVSASATVISATEIASGYGGGLTFTATGGELGTKTEHGVTAAGVGVAGDSGTNEIGLRESLTASSSSGFVLGGFSLAFLYDGPEFGDVEEVARITATFLDGSSSVAVLKNVYLNPGDDFLTLTVDGVSGLSPLGASTAVFGSPGTVDVGAIFGKNLIGSLTFDALYSNTCGAGKCNNQSDFSILQIISVPEPASFALFLLGLGGLLSVRRRC</sequence>
<organism evidence="3 4">
    <name type="scientific">Marinobacter halodurans</name>
    <dbReference type="NCBI Taxonomy" id="2528979"/>
    <lineage>
        <taxon>Bacteria</taxon>
        <taxon>Pseudomonadati</taxon>
        <taxon>Pseudomonadota</taxon>
        <taxon>Gammaproteobacteria</taxon>
        <taxon>Pseudomonadales</taxon>
        <taxon>Marinobacteraceae</taxon>
        <taxon>Marinobacter</taxon>
    </lineage>
</organism>
<feature type="domain" description="Ice-binding protein C-terminal" evidence="2">
    <location>
        <begin position="221"/>
        <end position="244"/>
    </location>
</feature>
<keyword evidence="4" id="KW-1185">Reference proteome</keyword>
<evidence type="ECO:0000259" key="2">
    <source>
        <dbReference type="Pfam" id="PF07589"/>
    </source>
</evidence>
<keyword evidence="1" id="KW-1133">Transmembrane helix</keyword>
<dbReference type="NCBIfam" id="TIGR02595">
    <property type="entry name" value="PEP_CTERM"/>
    <property type="match status" value="1"/>
</dbReference>
<dbReference type="EMBL" id="SJDL01000036">
    <property type="protein sequence ID" value="TBW50177.1"/>
    <property type="molecule type" value="Genomic_DNA"/>
</dbReference>
<evidence type="ECO:0000256" key="1">
    <source>
        <dbReference type="SAM" id="Phobius"/>
    </source>
</evidence>
<evidence type="ECO:0000313" key="3">
    <source>
        <dbReference type="EMBL" id="TBW50177.1"/>
    </source>
</evidence>
<reference evidence="3 4" key="1">
    <citation type="submission" date="2019-02" db="EMBL/GenBank/DDBJ databases">
        <title>Marinobacter halodurans sp. nov., a marine bacterium isolated from sea tidal flat.</title>
        <authorList>
            <person name="Yoo Y."/>
            <person name="Lee D.W."/>
            <person name="Kim B.S."/>
            <person name="Kim J.-J."/>
        </authorList>
    </citation>
    <scope>NUCLEOTIDE SEQUENCE [LARGE SCALE GENOMIC DNA]</scope>
    <source>
        <strain evidence="3 4">YJ-S3-2</strain>
    </source>
</reference>
<keyword evidence="1" id="KW-0472">Membrane</keyword>
<evidence type="ECO:0000313" key="4">
    <source>
        <dbReference type="Proteomes" id="UP000313645"/>
    </source>
</evidence>
<comment type="caution">
    <text evidence="3">The sequence shown here is derived from an EMBL/GenBank/DDBJ whole genome shotgun (WGS) entry which is preliminary data.</text>
</comment>
<name>A0ABY1ZJR5_9GAMM</name>
<feature type="transmembrane region" description="Helical" evidence="1">
    <location>
        <begin position="225"/>
        <end position="241"/>
    </location>
</feature>
<dbReference type="InterPro" id="IPR013424">
    <property type="entry name" value="Ice-binding_C"/>
</dbReference>
<proteinExistence type="predicted"/>
<keyword evidence="1" id="KW-0812">Transmembrane</keyword>
<accession>A0ABY1ZJR5</accession>
<dbReference type="Proteomes" id="UP000313645">
    <property type="component" value="Unassembled WGS sequence"/>
</dbReference>
<protein>
    <submittedName>
        <fullName evidence="3">PEP-CTERM sorting domain-containing protein</fullName>
    </submittedName>
</protein>
<dbReference type="Pfam" id="PF07589">
    <property type="entry name" value="PEP-CTERM"/>
    <property type="match status" value="1"/>
</dbReference>